<accession>A0A927FDZ6</accession>
<evidence type="ECO:0000313" key="1">
    <source>
        <dbReference type="EMBL" id="MBD5782590.1"/>
    </source>
</evidence>
<reference evidence="1" key="1">
    <citation type="submission" date="2020-09" db="EMBL/GenBank/DDBJ databases">
        <title>Pelagicoccus enzymogenes sp. nov. with an EPS production, isolated from marine sediment.</title>
        <authorList>
            <person name="Feng X."/>
        </authorList>
    </citation>
    <scope>NUCLEOTIDE SEQUENCE</scope>
    <source>
        <strain evidence="1">NFK12</strain>
    </source>
</reference>
<gene>
    <name evidence="1" type="ORF">IEN85_24040</name>
</gene>
<dbReference type="Proteomes" id="UP000622317">
    <property type="component" value="Unassembled WGS sequence"/>
</dbReference>
<dbReference type="AlphaFoldDB" id="A0A927FDZ6"/>
<proteinExistence type="predicted"/>
<comment type="caution">
    <text evidence="1">The sequence shown here is derived from an EMBL/GenBank/DDBJ whole genome shotgun (WGS) entry which is preliminary data.</text>
</comment>
<dbReference type="EMBL" id="JACYFG010000061">
    <property type="protein sequence ID" value="MBD5782590.1"/>
    <property type="molecule type" value="Genomic_DNA"/>
</dbReference>
<dbReference type="PROSITE" id="PS51257">
    <property type="entry name" value="PROKAR_LIPOPROTEIN"/>
    <property type="match status" value="1"/>
</dbReference>
<evidence type="ECO:0000313" key="2">
    <source>
        <dbReference type="Proteomes" id="UP000622317"/>
    </source>
</evidence>
<dbReference type="Gene3D" id="3.30.160.670">
    <property type="match status" value="1"/>
</dbReference>
<sequence>MITPRLLSAVLPVFLVSCSSVIYNRDFDPAFEATRYETFALLPIPHPETDQVAWDILGRDDFSLAVLRGAFESKGYRFVDEGSADFFVGVRAATGRAGLPQGNASEGLGFSYSRLAKSMGDPFPGYEAPPDEKYDDSRSSEAWENQRVPGFYVIVEAFDADTRERVWSGWARAQTGIAYSSDEKRAAVLANVVRAFGN</sequence>
<keyword evidence="2" id="KW-1185">Reference proteome</keyword>
<dbReference type="RefSeq" id="WP_191619661.1">
    <property type="nucleotide sequence ID" value="NZ_JACYFG010000061.1"/>
</dbReference>
<organism evidence="1 2">
    <name type="scientific">Pelagicoccus enzymogenes</name>
    <dbReference type="NCBI Taxonomy" id="2773457"/>
    <lineage>
        <taxon>Bacteria</taxon>
        <taxon>Pseudomonadati</taxon>
        <taxon>Verrucomicrobiota</taxon>
        <taxon>Opitutia</taxon>
        <taxon>Puniceicoccales</taxon>
        <taxon>Pelagicoccaceae</taxon>
        <taxon>Pelagicoccus</taxon>
    </lineage>
</organism>
<protein>
    <submittedName>
        <fullName evidence="1">DUF4136 domain-containing protein</fullName>
    </submittedName>
</protein>
<name>A0A927FDZ6_9BACT</name>